<dbReference type="OrthoDB" id="284192at2759"/>
<dbReference type="PANTHER" id="PTHR19848">
    <property type="entry name" value="WD40 REPEAT PROTEIN"/>
    <property type="match status" value="1"/>
</dbReference>
<dbReference type="PROSITE" id="PS50082">
    <property type="entry name" value="WD_REPEATS_2"/>
    <property type="match status" value="2"/>
</dbReference>
<evidence type="ECO:0000313" key="4">
    <source>
        <dbReference type="EMBL" id="KRW98889.1"/>
    </source>
</evidence>
<keyword evidence="5" id="KW-1185">Reference proteome</keyword>
<dbReference type="AlphaFoldDB" id="A0A0V0Q9G5"/>
<evidence type="ECO:0000313" key="5">
    <source>
        <dbReference type="Proteomes" id="UP000054937"/>
    </source>
</evidence>
<dbReference type="InterPro" id="IPR036322">
    <property type="entry name" value="WD40_repeat_dom_sf"/>
</dbReference>
<reference evidence="4 5" key="1">
    <citation type="journal article" date="2015" name="Sci. Rep.">
        <title>Genome of the facultative scuticociliatosis pathogen Pseudocohnilembus persalinus provides insight into its virulence through horizontal gene transfer.</title>
        <authorList>
            <person name="Xiong J."/>
            <person name="Wang G."/>
            <person name="Cheng J."/>
            <person name="Tian M."/>
            <person name="Pan X."/>
            <person name="Warren A."/>
            <person name="Jiang C."/>
            <person name="Yuan D."/>
            <person name="Miao W."/>
        </authorList>
    </citation>
    <scope>NUCLEOTIDE SEQUENCE [LARGE SCALE GENOMIC DNA]</scope>
    <source>
        <strain evidence="4">36N120E</strain>
    </source>
</reference>
<dbReference type="SMART" id="SM00320">
    <property type="entry name" value="WD40"/>
    <property type="match status" value="2"/>
</dbReference>
<feature type="repeat" description="WD" evidence="3">
    <location>
        <begin position="91"/>
        <end position="131"/>
    </location>
</feature>
<dbReference type="PANTHER" id="PTHR19848:SF8">
    <property type="entry name" value="F-BOX AND WD REPEAT DOMAIN CONTAINING 7"/>
    <property type="match status" value="1"/>
</dbReference>
<dbReference type="SUPFAM" id="SSF50978">
    <property type="entry name" value="WD40 repeat-like"/>
    <property type="match status" value="1"/>
</dbReference>
<keyword evidence="2" id="KW-0677">Repeat</keyword>
<dbReference type="Proteomes" id="UP000054937">
    <property type="component" value="Unassembled WGS sequence"/>
</dbReference>
<evidence type="ECO:0000256" key="3">
    <source>
        <dbReference type="PROSITE-ProRule" id="PRU00221"/>
    </source>
</evidence>
<dbReference type="InParanoid" id="A0A0V0Q9G5"/>
<dbReference type="Gene3D" id="2.130.10.10">
    <property type="entry name" value="YVTN repeat-like/Quinoprotein amine dehydrogenase"/>
    <property type="match status" value="1"/>
</dbReference>
<protein>
    <submittedName>
        <fullName evidence="4">WD40-repeat-containing domain</fullName>
    </submittedName>
</protein>
<dbReference type="EMBL" id="LDAU01000225">
    <property type="protein sequence ID" value="KRW98889.1"/>
    <property type="molecule type" value="Genomic_DNA"/>
</dbReference>
<evidence type="ECO:0000256" key="2">
    <source>
        <dbReference type="ARBA" id="ARBA00022737"/>
    </source>
</evidence>
<dbReference type="PROSITE" id="PS00678">
    <property type="entry name" value="WD_REPEATS_1"/>
    <property type="match status" value="1"/>
</dbReference>
<dbReference type="InterPro" id="IPR015943">
    <property type="entry name" value="WD40/YVTN_repeat-like_dom_sf"/>
</dbReference>
<gene>
    <name evidence="4" type="ORF">PPERSA_09414</name>
</gene>
<accession>A0A0V0Q9G5</accession>
<organism evidence="4 5">
    <name type="scientific">Pseudocohnilembus persalinus</name>
    <name type="common">Ciliate</name>
    <dbReference type="NCBI Taxonomy" id="266149"/>
    <lineage>
        <taxon>Eukaryota</taxon>
        <taxon>Sar</taxon>
        <taxon>Alveolata</taxon>
        <taxon>Ciliophora</taxon>
        <taxon>Intramacronucleata</taxon>
        <taxon>Oligohymenophorea</taxon>
        <taxon>Scuticociliatia</taxon>
        <taxon>Philasterida</taxon>
        <taxon>Pseudocohnilembidae</taxon>
        <taxon>Pseudocohnilembus</taxon>
    </lineage>
</organism>
<dbReference type="InterPro" id="IPR019775">
    <property type="entry name" value="WD40_repeat_CS"/>
</dbReference>
<sequence>MEQFQIHQQSSNILIRQLYKGFNNSIQQSSYFNKEIRCQKHDLISTMICLVDKCQNKVLCQKCINEHTHGHLTQVMPLKEFNKSTNLVPSLIGHKDIVTCVCLIDYNRFASASGDQVIKIWNIDEQNAIGHMTGHQGDIWELQMISDKLIASCSSDQTIKIWDIDQFKCMSTLISIKNLYKNNAL</sequence>
<feature type="repeat" description="WD" evidence="3">
    <location>
        <begin position="132"/>
        <end position="172"/>
    </location>
</feature>
<evidence type="ECO:0000256" key="1">
    <source>
        <dbReference type="ARBA" id="ARBA00022574"/>
    </source>
</evidence>
<proteinExistence type="predicted"/>
<name>A0A0V0Q9G5_PSEPJ</name>
<dbReference type="InterPro" id="IPR001680">
    <property type="entry name" value="WD40_rpt"/>
</dbReference>
<comment type="caution">
    <text evidence="4">The sequence shown here is derived from an EMBL/GenBank/DDBJ whole genome shotgun (WGS) entry which is preliminary data.</text>
</comment>
<dbReference type="PROSITE" id="PS50294">
    <property type="entry name" value="WD_REPEATS_REGION"/>
    <property type="match status" value="1"/>
</dbReference>
<keyword evidence="1 3" id="KW-0853">WD repeat</keyword>
<dbReference type="Pfam" id="PF00400">
    <property type="entry name" value="WD40"/>
    <property type="match status" value="2"/>
</dbReference>